<dbReference type="Pfam" id="PF00512">
    <property type="entry name" value="HisKA"/>
    <property type="match status" value="1"/>
</dbReference>
<evidence type="ECO:0000256" key="10">
    <source>
        <dbReference type="SAM" id="MobiDB-lite"/>
    </source>
</evidence>
<dbReference type="PRINTS" id="PR00344">
    <property type="entry name" value="BCTRLSENSOR"/>
</dbReference>
<dbReference type="GO" id="GO:0000155">
    <property type="term" value="F:phosphorelay sensor kinase activity"/>
    <property type="evidence" value="ECO:0007669"/>
    <property type="project" value="InterPro"/>
</dbReference>
<keyword evidence="11" id="KW-0812">Transmembrane</keyword>
<dbReference type="CDD" id="cd06225">
    <property type="entry name" value="HAMP"/>
    <property type="match status" value="1"/>
</dbReference>
<feature type="transmembrane region" description="Helical" evidence="11">
    <location>
        <begin position="15"/>
        <end position="34"/>
    </location>
</feature>
<evidence type="ECO:0000259" key="12">
    <source>
        <dbReference type="PROSITE" id="PS50109"/>
    </source>
</evidence>
<dbReference type="SMART" id="SM00387">
    <property type="entry name" value="HATPase_c"/>
    <property type="match status" value="1"/>
</dbReference>
<evidence type="ECO:0000256" key="6">
    <source>
        <dbReference type="ARBA" id="ARBA00022679"/>
    </source>
</evidence>
<evidence type="ECO:0000256" key="5">
    <source>
        <dbReference type="ARBA" id="ARBA00022553"/>
    </source>
</evidence>
<dbReference type="InterPro" id="IPR005467">
    <property type="entry name" value="His_kinase_dom"/>
</dbReference>
<dbReference type="InterPro" id="IPR036097">
    <property type="entry name" value="HisK_dim/P_sf"/>
</dbReference>
<dbReference type="CDD" id="cd00082">
    <property type="entry name" value="HisKA"/>
    <property type="match status" value="1"/>
</dbReference>
<dbReference type="Gene3D" id="6.10.340.10">
    <property type="match status" value="1"/>
</dbReference>
<dbReference type="SUPFAM" id="SSF47384">
    <property type="entry name" value="Homodimeric domain of signal transducing histidine kinase"/>
    <property type="match status" value="1"/>
</dbReference>
<accession>B9XBA5</accession>
<evidence type="ECO:0000256" key="3">
    <source>
        <dbReference type="ARBA" id="ARBA00012438"/>
    </source>
</evidence>
<dbReference type="EMBL" id="ABOX02000003">
    <property type="protein sequence ID" value="EEF62790.1"/>
    <property type="molecule type" value="Genomic_DNA"/>
</dbReference>
<keyword evidence="8 14" id="KW-0418">Kinase</keyword>
<dbReference type="CDD" id="cd18139">
    <property type="entry name" value="HLD_clamp_RarA"/>
    <property type="match status" value="1"/>
</dbReference>
<dbReference type="STRING" id="320771.Cflav_PD5425"/>
<feature type="domain" description="Histidine kinase" evidence="12">
    <location>
        <begin position="301"/>
        <end position="511"/>
    </location>
</feature>
<comment type="caution">
    <text evidence="14">The sequence shown here is derived from an EMBL/GenBank/DDBJ whole genome shotgun (WGS) entry which is preliminary data.</text>
</comment>
<dbReference type="Gene3D" id="3.30.565.10">
    <property type="entry name" value="Histidine kinase-like ATPase, C-terminal domain"/>
    <property type="match status" value="1"/>
</dbReference>
<evidence type="ECO:0000256" key="11">
    <source>
        <dbReference type="SAM" id="Phobius"/>
    </source>
</evidence>
<evidence type="ECO:0000256" key="1">
    <source>
        <dbReference type="ARBA" id="ARBA00000085"/>
    </source>
</evidence>
<keyword evidence="6" id="KW-0808">Transferase</keyword>
<comment type="subcellular location">
    <subcellularLocation>
        <location evidence="2">Cell membrane</location>
        <topology evidence="2">Multi-pass membrane protein</topology>
    </subcellularLocation>
</comment>
<dbReference type="InterPro" id="IPR003660">
    <property type="entry name" value="HAMP_dom"/>
</dbReference>
<dbReference type="SMART" id="SM00388">
    <property type="entry name" value="HisKA"/>
    <property type="match status" value="1"/>
</dbReference>
<dbReference type="SUPFAM" id="SSF158472">
    <property type="entry name" value="HAMP domain-like"/>
    <property type="match status" value="1"/>
</dbReference>
<feature type="domain" description="HAMP" evidence="13">
    <location>
        <begin position="241"/>
        <end position="293"/>
    </location>
</feature>
<dbReference type="PROSITE" id="PS50109">
    <property type="entry name" value="HIS_KIN"/>
    <property type="match status" value="1"/>
</dbReference>
<dbReference type="Pfam" id="PF00672">
    <property type="entry name" value="HAMP"/>
    <property type="match status" value="1"/>
</dbReference>
<keyword evidence="7" id="KW-0547">Nucleotide-binding</keyword>
<evidence type="ECO:0000313" key="15">
    <source>
        <dbReference type="Proteomes" id="UP000003688"/>
    </source>
</evidence>
<dbReference type="PANTHER" id="PTHR44936">
    <property type="entry name" value="SENSOR PROTEIN CREC"/>
    <property type="match status" value="1"/>
</dbReference>
<dbReference type="PROSITE" id="PS50885">
    <property type="entry name" value="HAMP"/>
    <property type="match status" value="1"/>
</dbReference>
<dbReference type="Pfam" id="PF02518">
    <property type="entry name" value="HATPase_c"/>
    <property type="match status" value="1"/>
</dbReference>
<dbReference type="Gene3D" id="1.10.287.130">
    <property type="match status" value="1"/>
</dbReference>
<keyword evidence="11" id="KW-0472">Membrane</keyword>
<keyword evidence="15" id="KW-1185">Reference proteome</keyword>
<protein>
    <recommendedName>
        <fullName evidence="3">histidine kinase</fullName>
        <ecNumber evidence="3">2.7.13.3</ecNumber>
    </recommendedName>
</protein>
<dbReference type="PANTHER" id="PTHR44936:SF10">
    <property type="entry name" value="SENSOR PROTEIN RSTB"/>
    <property type="match status" value="1"/>
</dbReference>
<gene>
    <name evidence="14" type="ORF">Cflav_PD5425</name>
</gene>
<dbReference type="SUPFAM" id="SSF55874">
    <property type="entry name" value="ATPase domain of HSP90 chaperone/DNA topoisomerase II/histidine kinase"/>
    <property type="match status" value="1"/>
</dbReference>
<sequence length="511" mass="55987" precursor="true">MIDRMKVRFPLYSKILLWLVLNFVILALIFFVFVSGQLHLGLDFLIAGKAGERIQSVSEVVSSSLSEAPRTRWNEILQRLGSSYHVQFLLYRNDGEQLAGDESTSVPKAVLNNVMENRRLPQPPEQVGVGEPGRPPRPEDDFGPPEAGPQGPLRRPVVPDPLLTGPHSRFIVHTSDPSQYWVGVRMKVDVPGRPGPSPPMTLLIMSRSLQGGGLFFDFVPWIGVGLGVLVVSALLWFPLVRGITRSIREITRASEEVAAGNFEVRVKDGRNDELGRLGGSINRMTERLAGFVSGQKRFLGDIAHELCTPIARVQMALGVLEQRANSEQSSYVEDVREEVQHMSSLVNELLSFSKASLEPARIKLKAVDLKPIIDQVIHREGNTEVNIQTEIAEHLQIMAEPDLLHRALANVLRNAVRYASEAGPIVISASKEGANEVLISIADSGSGVPEAAIAQLFDPFYRIDVSRARETGGVGLGLAIVKTCVESCGGQVSCRNRKPSGFEVLVRLKAA</sequence>
<keyword evidence="5" id="KW-0597">Phosphoprotein</keyword>
<evidence type="ECO:0000256" key="8">
    <source>
        <dbReference type="ARBA" id="ARBA00022777"/>
    </source>
</evidence>
<proteinExistence type="predicted"/>
<dbReference type="GO" id="GO:0005524">
    <property type="term" value="F:ATP binding"/>
    <property type="evidence" value="ECO:0007669"/>
    <property type="project" value="UniProtKB-KW"/>
</dbReference>
<evidence type="ECO:0000256" key="4">
    <source>
        <dbReference type="ARBA" id="ARBA00022475"/>
    </source>
</evidence>
<keyword evidence="9" id="KW-0067">ATP-binding</keyword>
<evidence type="ECO:0000256" key="9">
    <source>
        <dbReference type="ARBA" id="ARBA00022840"/>
    </source>
</evidence>
<dbReference type="SMART" id="SM00304">
    <property type="entry name" value="HAMP"/>
    <property type="match status" value="1"/>
</dbReference>
<comment type="catalytic activity">
    <reaction evidence="1">
        <text>ATP + protein L-histidine = ADP + protein N-phospho-L-histidine.</text>
        <dbReference type="EC" id="2.7.13.3"/>
    </reaction>
</comment>
<evidence type="ECO:0000313" key="14">
    <source>
        <dbReference type="EMBL" id="EEF62790.1"/>
    </source>
</evidence>
<dbReference type="GO" id="GO:0005886">
    <property type="term" value="C:plasma membrane"/>
    <property type="evidence" value="ECO:0007669"/>
    <property type="project" value="UniProtKB-SubCell"/>
</dbReference>
<dbReference type="EC" id="2.7.13.3" evidence="3"/>
<dbReference type="InterPro" id="IPR050980">
    <property type="entry name" value="2C_sensor_his_kinase"/>
</dbReference>
<dbReference type="InterPro" id="IPR036890">
    <property type="entry name" value="HATPase_C_sf"/>
</dbReference>
<keyword evidence="4" id="KW-1003">Cell membrane</keyword>
<keyword evidence="11" id="KW-1133">Transmembrane helix</keyword>
<dbReference type="InterPro" id="IPR003661">
    <property type="entry name" value="HisK_dim/P_dom"/>
</dbReference>
<dbReference type="Proteomes" id="UP000003688">
    <property type="component" value="Unassembled WGS sequence"/>
</dbReference>
<evidence type="ECO:0000256" key="7">
    <source>
        <dbReference type="ARBA" id="ARBA00022741"/>
    </source>
</evidence>
<dbReference type="InterPro" id="IPR004358">
    <property type="entry name" value="Sig_transdc_His_kin-like_C"/>
</dbReference>
<name>B9XBA5_PEDPL</name>
<reference evidence="14 15" key="1">
    <citation type="journal article" date="2011" name="J. Bacteriol.">
        <title>Genome sequence of 'Pedosphaera parvula' Ellin514, an aerobic Verrucomicrobial isolate from pasture soil.</title>
        <authorList>
            <person name="Kant R."/>
            <person name="van Passel M.W."/>
            <person name="Sangwan P."/>
            <person name="Palva A."/>
            <person name="Lucas S."/>
            <person name="Copeland A."/>
            <person name="Lapidus A."/>
            <person name="Glavina Del Rio T."/>
            <person name="Dalin E."/>
            <person name="Tice H."/>
            <person name="Bruce D."/>
            <person name="Goodwin L."/>
            <person name="Pitluck S."/>
            <person name="Chertkov O."/>
            <person name="Larimer F.W."/>
            <person name="Land M.L."/>
            <person name="Hauser L."/>
            <person name="Brettin T.S."/>
            <person name="Detter J.C."/>
            <person name="Han S."/>
            <person name="de Vos W.M."/>
            <person name="Janssen P.H."/>
            <person name="Smidt H."/>
        </authorList>
    </citation>
    <scope>NUCLEOTIDE SEQUENCE [LARGE SCALE GENOMIC DNA]</scope>
    <source>
        <strain evidence="14 15">Ellin514</strain>
    </source>
</reference>
<organism evidence="14 15">
    <name type="scientific">Pedosphaera parvula (strain Ellin514)</name>
    <dbReference type="NCBI Taxonomy" id="320771"/>
    <lineage>
        <taxon>Bacteria</taxon>
        <taxon>Pseudomonadati</taxon>
        <taxon>Verrucomicrobiota</taxon>
        <taxon>Pedosphaerae</taxon>
        <taxon>Pedosphaerales</taxon>
        <taxon>Pedosphaeraceae</taxon>
        <taxon>Pedosphaera</taxon>
    </lineage>
</organism>
<dbReference type="InterPro" id="IPR003594">
    <property type="entry name" value="HATPase_dom"/>
</dbReference>
<evidence type="ECO:0000259" key="13">
    <source>
        <dbReference type="PROSITE" id="PS50885"/>
    </source>
</evidence>
<feature type="transmembrane region" description="Helical" evidence="11">
    <location>
        <begin position="214"/>
        <end position="237"/>
    </location>
</feature>
<feature type="region of interest" description="Disordered" evidence="10">
    <location>
        <begin position="115"/>
        <end position="159"/>
    </location>
</feature>
<dbReference type="AlphaFoldDB" id="B9XBA5"/>
<evidence type="ECO:0000256" key="2">
    <source>
        <dbReference type="ARBA" id="ARBA00004651"/>
    </source>
</evidence>